<keyword evidence="4" id="KW-1185">Reference proteome</keyword>
<dbReference type="SUPFAM" id="SSF53850">
    <property type="entry name" value="Periplasmic binding protein-like II"/>
    <property type="match status" value="1"/>
</dbReference>
<protein>
    <submittedName>
        <fullName evidence="3">DNA binding domain protein, excisionase family</fullName>
    </submittedName>
</protein>
<accession>F0SYL2</accession>
<evidence type="ECO:0000313" key="3">
    <source>
        <dbReference type="EMBL" id="ADY57124.1"/>
    </source>
</evidence>
<dbReference type="NCBIfam" id="TIGR01764">
    <property type="entry name" value="excise"/>
    <property type="match status" value="1"/>
</dbReference>
<dbReference type="HOGENOM" id="CLU_053344_0_0_9"/>
<dbReference type="InterPro" id="IPR041657">
    <property type="entry name" value="HTH_17"/>
</dbReference>
<dbReference type="KEGG" id="sgy:Sgly_2854"/>
<dbReference type="Proteomes" id="UP000007488">
    <property type="component" value="Chromosome"/>
</dbReference>
<evidence type="ECO:0000313" key="4">
    <source>
        <dbReference type="Proteomes" id="UP000007488"/>
    </source>
</evidence>
<dbReference type="Gene3D" id="3.40.190.10">
    <property type="entry name" value="Periplasmic binding protein-like II"/>
    <property type="match status" value="1"/>
</dbReference>
<evidence type="ECO:0000259" key="1">
    <source>
        <dbReference type="Pfam" id="PF12727"/>
    </source>
</evidence>
<dbReference type="STRING" id="645991.Sgly_2854"/>
<reference evidence="3 4" key="1">
    <citation type="journal article" date="2011" name="Stand. Genomic Sci.">
        <title>Complete genome sequence of Syntrophobotulus glycolicus type strain (FlGlyR).</title>
        <authorList>
            <person name="Han C."/>
            <person name="Mwirichia R."/>
            <person name="Chertkov O."/>
            <person name="Held B."/>
            <person name="Lapidus A."/>
            <person name="Nolan M."/>
            <person name="Lucas S."/>
            <person name="Hammon N."/>
            <person name="Deshpande S."/>
            <person name="Cheng J.F."/>
            <person name="Tapia R."/>
            <person name="Goodwin L."/>
            <person name="Pitluck S."/>
            <person name="Huntemann M."/>
            <person name="Liolios K."/>
            <person name="Ivanova N."/>
            <person name="Pagani I."/>
            <person name="Mavromatis K."/>
            <person name="Ovchinikova G."/>
            <person name="Pati A."/>
            <person name="Chen A."/>
            <person name="Palaniappan K."/>
            <person name="Land M."/>
            <person name="Hauser L."/>
            <person name="Brambilla E.M."/>
            <person name="Rohde M."/>
            <person name="Spring S."/>
            <person name="Sikorski J."/>
            <person name="Goker M."/>
            <person name="Woyke T."/>
            <person name="Bristow J."/>
            <person name="Eisen J.A."/>
            <person name="Markowitz V."/>
            <person name="Hugenholtz P."/>
            <person name="Kyrpides N.C."/>
            <person name="Klenk H.P."/>
            <person name="Detter J.C."/>
        </authorList>
    </citation>
    <scope>NUCLEOTIDE SEQUENCE [LARGE SCALE GENOMIC DNA]</scope>
    <source>
        <strain evidence="4">DSM 8271 / FlGlyR</strain>
    </source>
</reference>
<dbReference type="EMBL" id="CP002547">
    <property type="protein sequence ID" value="ADY57124.1"/>
    <property type="molecule type" value="Genomic_DNA"/>
</dbReference>
<reference evidence="4" key="2">
    <citation type="submission" date="2011-02" db="EMBL/GenBank/DDBJ databases">
        <title>The complete genome of Syntrophobotulus glycolicus DSM 8271.</title>
        <authorList>
            <person name="Lucas S."/>
            <person name="Copeland A."/>
            <person name="Lapidus A."/>
            <person name="Bruce D."/>
            <person name="Goodwin L."/>
            <person name="Pitluck S."/>
            <person name="Kyrpides N."/>
            <person name="Mavromatis K."/>
            <person name="Pagani I."/>
            <person name="Ivanova N."/>
            <person name="Mikhailova N."/>
            <person name="Chertkov O."/>
            <person name="Held B."/>
            <person name="Detter J.C."/>
            <person name="Tapia R."/>
            <person name="Han C."/>
            <person name="Land M."/>
            <person name="Hauser L."/>
            <person name="Markowitz V."/>
            <person name="Cheng J.-F."/>
            <person name="Hugenholtz P."/>
            <person name="Woyke T."/>
            <person name="Wu D."/>
            <person name="Spring S."/>
            <person name="Schroeder M."/>
            <person name="Brambilla E."/>
            <person name="Klenk H.-P."/>
            <person name="Eisen J.A."/>
        </authorList>
    </citation>
    <scope>NUCLEOTIDE SEQUENCE [LARGE SCALE GENOMIC DNA]</scope>
    <source>
        <strain evidence="4">DSM 8271 / FlGlyR</strain>
    </source>
</reference>
<dbReference type="Pfam" id="PF12728">
    <property type="entry name" value="HTH_17"/>
    <property type="match status" value="1"/>
</dbReference>
<proteinExistence type="predicted"/>
<feature type="domain" description="PBP" evidence="1">
    <location>
        <begin position="208"/>
        <end position="397"/>
    </location>
</feature>
<dbReference type="GO" id="GO:0003677">
    <property type="term" value="F:DNA binding"/>
    <property type="evidence" value="ECO:0007669"/>
    <property type="project" value="InterPro"/>
</dbReference>
<sequence length="424" mass="48095">MLCQDHFRVYINETNHNGKSKAENPLVEAVWFYILCETDYLFICLSVFYQFVSTTYSYILFGEILLINTNISMRLDANIGLQTHGRIVILRLIDINRLGNGKVMSENQSLTPQEIAGILKISKSTVYELIKRKELNSYRVGKKLRVDSLDVENYKNKTKEIKTVPLQSPPQPVSFPQPYLPAPAYPLLKSNSFVICGQDVVLDILCRYLDRHPKGVRALRSYEGSYNGLYQLYRGEVQVATAHLWDSKSGEYNVPFVERMLPGTPAVVIRLASRIQGFYILKDNPKRIKGWEDLRRPDISIVNREKGSGTRILLDEHLKSLGIYGNSIQGYSRECFSHLAVASAVARAGADLGLGNEKGCQQVQGIDFIPLQTEQYDLVLRKEDLSKPEFEAIIDILLSEEFKTELTWIGGYDLTELGKIIAET</sequence>
<dbReference type="InterPro" id="IPR024370">
    <property type="entry name" value="PBP_domain"/>
</dbReference>
<organism evidence="3 4">
    <name type="scientific">Syntrophobotulus glycolicus (strain DSM 8271 / FlGlyR)</name>
    <dbReference type="NCBI Taxonomy" id="645991"/>
    <lineage>
        <taxon>Bacteria</taxon>
        <taxon>Bacillati</taxon>
        <taxon>Bacillota</taxon>
        <taxon>Clostridia</taxon>
        <taxon>Eubacteriales</taxon>
        <taxon>Desulfitobacteriaceae</taxon>
        <taxon>Syntrophobotulus</taxon>
    </lineage>
</organism>
<evidence type="ECO:0000259" key="2">
    <source>
        <dbReference type="Pfam" id="PF12728"/>
    </source>
</evidence>
<dbReference type="PANTHER" id="PTHR38431:SF1">
    <property type="entry name" value="BLL2305 PROTEIN"/>
    <property type="match status" value="1"/>
</dbReference>
<dbReference type="InterPro" id="IPR010093">
    <property type="entry name" value="SinI_DNA-bd"/>
</dbReference>
<feature type="domain" description="Helix-turn-helix" evidence="2">
    <location>
        <begin position="110"/>
        <end position="157"/>
    </location>
</feature>
<dbReference type="eggNOG" id="COG1910">
    <property type="taxonomic scope" value="Bacteria"/>
</dbReference>
<name>F0SYL2_SYNGF</name>
<dbReference type="PANTHER" id="PTHR38431">
    <property type="entry name" value="BLL2305 PROTEIN"/>
    <property type="match status" value="1"/>
</dbReference>
<gene>
    <name evidence="3" type="ordered locus">Sgly_2854</name>
</gene>
<dbReference type="AlphaFoldDB" id="F0SYL2"/>
<dbReference type="Pfam" id="PF12727">
    <property type="entry name" value="PBP_like"/>
    <property type="match status" value="1"/>
</dbReference>